<accession>A0ABP9J438</accession>
<dbReference type="EMBL" id="BAABIW010000006">
    <property type="protein sequence ID" value="GAA5018487.1"/>
    <property type="molecule type" value="Genomic_DNA"/>
</dbReference>
<keyword evidence="1" id="KW-0812">Transmembrane</keyword>
<evidence type="ECO:0000256" key="1">
    <source>
        <dbReference type="SAM" id="Phobius"/>
    </source>
</evidence>
<comment type="caution">
    <text evidence="2">The sequence shown here is derived from an EMBL/GenBank/DDBJ whole genome shotgun (WGS) entry which is preliminary data.</text>
</comment>
<gene>
    <name evidence="2" type="ORF">GCM10023258_05330</name>
</gene>
<keyword evidence="1" id="KW-1133">Transmembrane helix</keyword>
<organism evidence="2 3">
    <name type="scientific">Terrabacter aeriphilus</name>
    <dbReference type="NCBI Taxonomy" id="515662"/>
    <lineage>
        <taxon>Bacteria</taxon>
        <taxon>Bacillati</taxon>
        <taxon>Actinomycetota</taxon>
        <taxon>Actinomycetes</taxon>
        <taxon>Micrococcales</taxon>
        <taxon>Intrasporangiaceae</taxon>
        <taxon>Terrabacter</taxon>
    </lineage>
</organism>
<reference evidence="3" key="1">
    <citation type="journal article" date="2019" name="Int. J. Syst. Evol. Microbiol.">
        <title>The Global Catalogue of Microorganisms (GCM) 10K type strain sequencing project: providing services to taxonomists for standard genome sequencing and annotation.</title>
        <authorList>
            <consortium name="The Broad Institute Genomics Platform"/>
            <consortium name="The Broad Institute Genome Sequencing Center for Infectious Disease"/>
            <person name="Wu L."/>
            <person name="Ma J."/>
        </authorList>
    </citation>
    <scope>NUCLEOTIDE SEQUENCE [LARGE SCALE GENOMIC DNA]</scope>
    <source>
        <strain evidence="3">JCM 17687</strain>
    </source>
</reference>
<keyword evidence="1" id="KW-0472">Membrane</keyword>
<dbReference type="Proteomes" id="UP001500427">
    <property type="component" value="Unassembled WGS sequence"/>
</dbReference>
<evidence type="ECO:0000313" key="3">
    <source>
        <dbReference type="Proteomes" id="UP001500427"/>
    </source>
</evidence>
<dbReference type="RefSeq" id="WP_345505879.1">
    <property type="nucleotide sequence ID" value="NZ_BAABIW010000006.1"/>
</dbReference>
<proteinExistence type="predicted"/>
<sequence length="111" mass="11447">MEPRSVRPYLIALGLLWVVPAVLVLVLHVVLPDHNASGQCSGIGFGCTLTPADAVLFFGYLGALPLFLLGLLACLVIAIVQSRRQRRADADADADAGAGAATSAGAEHPDA</sequence>
<keyword evidence="3" id="KW-1185">Reference proteome</keyword>
<feature type="transmembrane region" description="Helical" evidence="1">
    <location>
        <begin position="57"/>
        <end position="80"/>
    </location>
</feature>
<name>A0ABP9J438_9MICO</name>
<feature type="transmembrane region" description="Helical" evidence="1">
    <location>
        <begin position="9"/>
        <end position="31"/>
    </location>
</feature>
<protein>
    <submittedName>
        <fullName evidence="2">Uncharacterized protein</fullName>
    </submittedName>
</protein>
<evidence type="ECO:0000313" key="2">
    <source>
        <dbReference type="EMBL" id="GAA5018487.1"/>
    </source>
</evidence>